<dbReference type="InterPro" id="IPR021109">
    <property type="entry name" value="Peptidase_aspartic_dom_sf"/>
</dbReference>
<proteinExistence type="predicted"/>
<evidence type="ECO:0000256" key="1">
    <source>
        <dbReference type="SAM" id="MobiDB-lite"/>
    </source>
</evidence>
<dbReference type="Gene3D" id="2.40.70.10">
    <property type="entry name" value="Acid Proteases"/>
    <property type="match status" value="1"/>
</dbReference>
<dbReference type="CDD" id="cd00303">
    <property type="entry name" value="retropepsin_like"/>
    <property type="match status" value="1"/>
</dbReference>
<dbReference type="Proteomes" id="UP000000305">
    <property type="component" value="Unassembled WGS sequence"/>
</dbReference>
<name>E9GR14_DAPPU</name>
<protein>
    <submittedName>
        <fullName evidence="2">Uncharacterized protein</fullName>
    </submittedName>
</protein>
<gene>
    <name evidence="2" type="ORF">DAPPUDRAFT_246671</name>
</gene>
<reference evidence="2 3" key="1">
    <citation type="journal article" date="2011" name="Science">
        <title>The ecoresponsive genome of Daphnia pulex.</title>
        <authorList>
            <person name="Colbourne J.K."/>
            <person name="Pfrender M.E."/>
            <person name="Gilbert D."/>
            <person name="Thomas W.K."/>
            <person name="Tucker A."/>
            <person name="Oakley T.H."/>
            <person name="Tokishita S."/>
            <person name="Aerts A."/>
            <person name="Arnold G.J."/>
            <person name="Basu M.K."/>
            <person name="Bauer D.J."/>
            <person name="Caceres C.E."/>
            <person name="Carmel L."/>
            <person name="Casola C."/>
            <person name="Choi J.H."/>
            <person name="Detter J.C."/>
            <person name="Dong Q."/>
            <person name="Dusheyko S."/>
            <person name="Eads B.D."/>
            <person name="Frohlich T."/>
            <person name="Geiler-Samerotte K.A."/>
            <person name="Gerlach D."/>
            <person name="Hatcher P."/>
            <person name="Jogdeo S."/>
            <person name="Krijgsveld J."/>
            <person name="Kriventseva E.V."/>
            <person name="Kultz D."/>
            <person name="Laforsch C."/>
            <person name="Lindquist E."/>
            <person name="Lopez J."/>
            <person name="Manak J.R."/>
            <person name="Muller J."/>
            <person name="Pangilinan J."/>
            <person name="Patwardhan R.P."/>
            <person name="Pitluck S."/>
            <person name="Pritham E.J."/>
            <person name="Rechtsteiner A."/>
            <person name="Rho M."/>
            <person name="Rogozin I.B."/>
            <person name="Sakarya O."/>
            <person name="Salamov A."/>
            <person name="Schaack S."/>
            <person name="Shapiro H."/>
            <person name="Shiga Y."/>
            <person name="Skalitzky C."/>
            <person name="Smith Z."/>
            <person name="Souvorov A."/>
            <person name="Sung W."/>
            <person name="Tang Z."/>
            <person name="Tsuchiya D."/>
            <person name="Tu H."/>
            <person name="Vos H."/>
            <person name="Wang M."/>
            <person name="Wolf Y.I."/>
            <person name="Yamagata H."/>
            <person name="Yamada T."/>
            <person name="Ye Y."/>
            <person name="Shaw J.R."/>
            <person name="Andrews J."/>
            <person name="Crease T.J."/>
            <person name="Tang H."/>
            <person name="Lucas S.M."/>
            <person name="Robertson H.M."/>
            <person name="Bork P."/>
            <person name="Koonin E.V."/>
            <person name="Zdobnov E.M."/>
            <person name="Grigoriev I.V."/>
            <person name="Lynch M."/>
            <person name="Boore J.L."/>
        </authorList>
    </citation>
    <scope>NUCLEOTIDE SEQUENCE [LARGE SCALE GENOMIC DNA]</scope>
</reference>
<evidence type="ECO:0000313" key="2">
    <source>
        <dbReference type="EMBL" id="EFX78072.1"/>
    </source>
</evidence>
<organism evidence="2 3">
    <name type="scientific">Daphnia pulex</name>
    <name type="common">Water flea</name>
    <dbReference type="NCBI Taxonomy" id="6669"/>
    <lineage>
        <taxon>Eukaryota</taxon>
        <taxon>Metazoa</taxon>
        <taxon>Ecdysozoa</taxon>
        <taxon>Arthropoda</taxon>
        <taxon>Crustacea</taxon>
        <taxon>Branchiopoda</taxon>
        <taxon>Diplostraca</taxon>
        <taxon>Cladocera</taxon>
        <taxon>Anomopoda</taxon>
        <taxon>Daphniidae</taxon>
        <taxon>Daphnia</taxon>
    </lineage>
</organism>
<dbReference type="KEGG" id="dpx:DAPPUDRAFT_246671"/>
<dbReference type="OrthoDB" id="115435at2759"/>
<accession>E9GR14</accession>
<sequence length="351" mass="38674">MDSLAFTPPPIIIVIIPPVGQVQAMIDTGACISTINLNFAQQLHGSIHPWEGEPLVGFTEEEARPIGTTNVTVFFLNSACNITAAVMLKSPFPVVLSKGWVDSAQPIFTYEDDKLAILPPLPRTNNLEGSVRRKGPKPPTAKHLSTIAESPEEEEENLPHRGRLLRRHVRPSPDIRDEAPTRPRSIALLVSRDVVIPPHSVARVSGKLMSDESGDLVLQTFLYCGDEGEFVSPRCAVKIDGGKTEIEVTNIGRSPVLLKQGQELNSIDEGENVTIVALRDHTFQPPTTPAMEENELGVTLDDSLDGSQRRRLLAILSKHKHHFRKKRMSGRFRGRNCCTTSSIRETVDPCP</sequence>
<keyword evidence="3" id="KW-1185">Reference proteome</keyword>
<feature type="region of interest" description="Disordered" evidence="1">
    <location>
        <begin position="126"/>
        <end position="159"/>
    </location>
</feature>
<evidence type="ECO:0000313" key="3">
    <source>
        <dbReference type="Proteomes" id="UP000000305"/>
    </source>
</evidence>
<dbReference type="InParanoid" id="E9GR14"/>
<dbReference type="HOGENOM" id="CLU_790529_0_0_1"/>
<dbReference type="AlphaFoldDB" id="E9GR14"/>
<dbReference type="EMBL" id="GL732559">
    <property type="protein sequence ID" value="EFX78072.1"/>
    <property type="molecule type" value="Genomic_DNA"/>
</dbReference>